<evidence type="ECO:0000256" key="6">
    <source>
        <dbReference type="ARBA" id="ARBA00022815"/>
    </source>
</evidence>
<dbReference type="EMBL" id="ODYU01003991">
    <property type="protein sequence ID" value="SOQ43414.1"/>
    <property type="molecule type" value="Genomic_DNA"/>
</dbReference>
<dbReference type="InterPro" id="IPR002047">
    <property type="entry name" value="Adipokinetic_hormone_CS"/>
</dbReference>
<organism evidence="10">
    <name type="scientific">Spodoptera frugiperda</name>
    <name type="common">Fall armyworm</name>
    <dbReference type="NCBI Taxonomy" id="7108"/>
    <lineage>
        <taxon>Eukaryota</taxon>
        <taxon>Metazoa</taxon>
        <taxon>Ecdysozoa</taxon>
        <taxon>Arthropoda</taxon>
        <taxon>Hexapoda</taxon>
        <taxon>Insecta</taxon>
        <taxon>Pterygota</taxon>
        <taxon>Neoptera</taxon>
        <taxon>Endopterygota</taxon>
        <taxon>Lepidoptera</taxon>
        <taxon>Glossata</taxon>
        <taxon>Ditrysia</taxon>
        <taxon>Noctuoidea</taxon>
        <taxon>Noctuidae</taxon>
        <taxon>Amphipyrinae</taxon>
        <taxon>Spodoptera</taxon>
    </lineage>
</organism>
<sequence>MCRVILLFLFIAAIAVFVESQLTFSSGWGNGKRSISSEQVNDDCNPEEAIFQIYKLIVAEGEKIRACQREGKM</sequence>
<proteinExistence type="inferred from homology"/>
<comment type="subcellular location">
    <subcellularLocation>
        <location evidence="1">Secreted</location>
    </subcellularLocation>
</comment>
<dbReference type="GO" id="GO:0007218">
    <property type="term" value="P:neuropeptide signaling pathway"/>
    <property type="evidence" value="ECO:0007669"/>
    <property type="project" value="UniProtKB-KW"/>
</dbReference>
<gene>
    <name evidence="10" type="ORF">SFRICE_030756</name>
</gene>
<keyword evidence="4" id="KW-0372">Hormone</keyword>
<dbReference type="PROSITE" id="PS00256">
    <property type="entry name" value="AKH"/>
    <property type="match status" value="1"/>
</dbReference>
<keyword evidence="3" id="KW-0964">Secreted</keyword>
<protein>
    <submittedName>
        <fullName evidence="10">SFRICE_030756</fullName>
    </submittedName>
</protein>
<name>A0A2H1VT60_SPOFR</name>
<evidence type="ECO:0000256" key="1">
    <source>
        <dbReference type="ARBA" id="ARBA00004613"/>
    </source>
</evidence>
<dbReference type="InterPro" id="IPR010475">
    <property type="entry name" value="AKH/RPCH_hormone"/>
</dbReference>
<dbReference type="Pfam" id="PF06377">
    <property type="entry name" value="Adipokin_hormo"/>
    <property type="match status" value="1"/>
</dbReference>
<keyword evidence="7" id="KW-0873">Pyrrolidone carboxylic acid</keyword>
<keyword evidence="5 9" id="KW-0732">Signal</keyword>
<reference evidence="10" key="1">
    <citation type="submission" date="2016-07" db="EMBL/GenBank/DDBJ databases">
        <authorList>
            <person name="Bretaudeau A."/>
        </authorList>
    </citation>
    <scope>NUCLEOTIDE SEQUENCE</scope>
    <source>
        <strain evidence="10">Rice</strain>
        <tissue evidence="10">Whole body</tissue>
    </source>
</reference>
<accession>A0A2H1VT60</accession>
<evidence type="ECO:0000256" key="3">
    <source>
        <dbReference type="ARBA" id="ARBA00022525"/>
    </source>
</evidence>
<keyword evidence="6" id="KW-0027">Amidation</keyword>
<dbReference type="AlphaFoldDB" id="A0A2H1VT60"/>
<evidence type="ECO:0000256" key="7">
    <source>
        <dbReference type="ARBA" id="ARBA00023283"/>
    </source>
</evidence>
<dbReference type="GO" id="GO:0005576">
    <property type="term" value="C:extracellular region"/>
    <property type="evidence" value="ECO:0007669"/>
    <property type="project" value="UniProtKB-SubCell"/>
</dbReference>
<evidence type="ECO:0000256" key="8">
    <source>
        <dbReference type="ARBA" id="ARBA00023320"/>
    </source>
</evidence>
<evidence type="ECO:0000256" key="5">
    <source>
        <dbReference type="ARBA" id="ARBA00022729"/>
    </source>
</evidence>
<evidence type="ECO:0000256" key="2">
    <source>
        <dbReference type="ARBA" id="ARBA00006145"/>
    </source>
</evidence>
<dbReference type="GO" id="GO:0005179">
    <property type="term" value="F:hormone activity"/>
    <property type="evidence" value="ECO:0007669"/>
    <property type="project" value="UniProtKB-KW"/>
</dbReference>
<comment type="similarity">
    <text evidence="2">Belongs to the AKH/HRTH/RPCH family.</text>
</comment>
<feature type="chain" id="PRO_5013809716" evidence="9">
    <location>
        <begin position="21"/>
        <end position="73"/>
    </location>
</feature>
<evidence type="ECO:0000313" key="10">
    <source>
        <dbReference type="EMBL" id="SOQ43414.1"/>
    </source>
</evidence>
<evidence type="ECO:0000256" key="4">
    <source>
        <dbReference type="ARBA" id="ARBA00022702"/>
    </source>
</evidence>
<keyword evidence="8" id="KW-0527">Neuropeptide</keyword>
<evidence type="ECO:0000256" key="9">
    <source>
        <dbReference type="SAM" id="SignalP"/>
    </source>
</evidence>
<feature type="signal peptide" evidence="9">
    <location>
        <begin position="1"/>
        <end position="20"/>
    </location>
</feature>